<evidence type="ECO:0000313" key="4">
    <source>
        <dbReference type="Proteomes" id="UP000220251"/>
    </source>
</evidence>
<dbReference type="InterPro" id="IPR003808">
    <property type="entry name" value="Fe-S_metab-assoc_dom"/>
</dbReference>
<feature type="domain" description="Fe-S metabolism associated" evidence="2">
    <location>
        <begin position="16"/>
        <end position="133"/>
    </location>
</feature>
<dbReference type="Gene3D" id="3.90.1010.10">
    <property type="match status" value="1"/>
</dbReference>
<evidence type="ECO:0000313" key="3">
    <source>
        <dbReference type="EMBL" id="CRX37988.1"/>
    </source>
</evidence>
<reference evidence="4" key="1">
    <citation type="submission" date="2015-06" db="EMBL/GenBank/DDBJ databases">
        <authorList>
            <person name="Bertelli C."/>
        </authorList>
    </citation>
    <scope>NUCLEOTIDE SEQUENCE [LARGE SCALE GENOMIC DNA]</scope>
    <source>
        <strain evidence="4">CRIB-30</strain>
    </source>
</reference>
<dbReference type="Pfam" id="PF02657">
    <property type="entry name" value="SufE"/>
    <property type="match status" value="1"/>
</dbReference>
<gene>
    <name evidence="3" type="primary">sufE</name>
    <name evidence="3" type="ORF">ELAC_0634</name>
</gene>
<keyword evidence="4" id="KW-1185">Reference proteome</keyword>
<evidence type="ECO:0000259" key="2">
    <source>
        <dbReference type="Pfam" id="PF02657"/>
    </source>
</evidence>
<protein>
    <submittedName>
        <fullName evidence="3">Cysteine desulfuration protein SufE</fullName>
    </submittedName>
</protein>
<dbReference type="OrthoDB" id="21282at2"/>
<dbReference type="EMBL" id="CWGJ01000011">
    <property type="protein sequence ID" value="CRX37988.1"/>
    <property type="molecule type" value="Genomic_DNA"/>
</dbReference>
<dbReference type="RefSeq" id="WP_098037846.1">
    <property type="nucleotide sequence ID" value="NZ_CWGJ01000011.1"/>
</dbReference>
<dbReference type="PANTHER" id="PTHR43597">
    <property type="entry name" value="SULFUR ACCEPTOR PROTEIN CSDE"/>
    <property type="match status" value="1"/>
</dbReference>
<accession>A0A0H5DPP8</accession>
<dbReference type="SUPFAM" id="SSF82649">
    <property type="entry name" value="SufE/NifU"/>
    <property type="match status" value="1"/>
</dbReference>
<name>A0A0H5DPP8_9BACT</name>
<sequence>MNNESCIHRQNILKDRFFKLPNEEAKYDMIIQMGKKIAPMDPLYLQPENLVAGCQSQMFLVASEKEGKVFFQVASDALISAGLAALMLEVYNGETAETILTCPPVFIDELGIATSLTPSRANGLYSVHLRMKQEALKLIIKRQKQS</sequence>
<comment type="similarity">
    <text evidence="1">Belongs to the SufE family.</text>
</comment>
<evidence type="ECO:0000256" key="1">
    <source>
        <dbReference type="ARBA" id="ARBA00010282"/>
    </source>
</evidence>
<organism evidence="3 4">
    <name type="scientific">Estrella lausannensis</name>
    <dbReference type="NCBI Taxonomy" id="483423"/>
    <lineage>
        <taxon>Bacteria</taxon>
        <taxon>Pseudomonadati</taxon>
        <taxon>Chlamydiota</taxon>
        <taxon>Chlamydiia</taxon>
        <taxon>Parachlamydiales</taxon>
        <taxon>Candidatus Criblamydiaceae</taxon>
        <taxon>Estrella</taxon>
    </lineage>
</organism>
<proteinExistence type="inferred from homology"/>
<dbReference type="Proteomes" id="UP000220251">
    <property type="component" value="Unassembled WGS sequence"/>
</dbReference>
<dbReference type="AlphaFoldDB" id="A0A0H5DPP8"/>
<dbReference type="PANTHER" id="PTHR43597:SF5">
    <property type="entry name" value="SUFE-LIKE PROTEIN 2, CHLOROPLASTIC"/>
    <property type="match status" value="1"/>
</dbReference>